<organism evidence="1 2">
    <name type="scientific">Actinomycetospora chibensis</name>
    <dbReference type="NCBI Taxonomy" id="663606"/>
    <lineage>
        <taxon>Bacteria</taxon>
        <taxon>Bacillati</taxon>
        <taxon>Actinomycetota</taxon>
        <taxon>Actinomycetes</taxon>
        <taxon>Pseudonocardiales</taxon>
        <taxon>Pseudonocardiaceae</taxon>
        <taxon>Actinomycetospora</taxon>
    </lineage>
</organism>
<evidence type="ECO:0000313" key="2">
    <source>
        <dbReference type="Proteomes" id="UP001595909"/>
    </source>
</evidence>
<evidence type="ECO:0000313" key="1">
    <source>
        <dbReference type="EMBL" id="MFC4833488.1"/>
    </source>
</evidence>
<sequence>MNVPSSVDVRAELRAFVRTHHPDVGGDPAAFREGLALFRTRLRQAPGGDDDPRFDAPIVAVSDRRLARLGRMGRRLARRYDPRRGSARVL</sequence>
<dbReference type="EMBL" id="JBHSIM010000028">
    <property type="protein sequence ID" value="MFC4833488.1"/>
    <property type="molecule type" value="Genomic_DNA"/>
</dbReference>
<proteinExistence type="predicted"/>
<comment type="caution">
    <text evidence="1">The sequence shown here is derived from an EMBL/GenBank/DDBJ whole genome shotgun (WGS) entry which is preliminary data.</text>
</comment>
<reference evidence="2" key="1">
    <citation type="journal article" date="2019" name="Int. J. Syst. Evol. Microbiol.">
        <title>The Global Catalogue of Microorganisms (GCM) 10K type strain sequencing project: providing services to taxonomists for standard genome sequencing and annotation.</title>
        <authorList>
            <consortium name="The Broad Institute Genomics Platform"/>
            <consortium name="The Broad Institute Genome Sequencing Center for Infectious Disease"/>
            <person name="Wu L."/>
            <person name="Ma J."/>
        </authorList>
    </citation>
    <scope>NUCLEOTIDE SEQUENCE [LARGE SCALE GENOMIC DNA]</scope>
    <source>
        <strain evidence="2">CCUG 50347</strain>
    </source>
</reference>
<evidence type="ECO:0008006" key="3">
    <source>
        <dbReference type="Google" id="ProtNLM"/>
    </source>
</evidence>
<gene>
    <name evidence="1" type="ORF">ACFPEL_13830</name>
</gene>
<protein>
    <recommendedName>
        <fullName evidence="3">J domain-containing protein</fullName>
    </recommendedName>
</protein>
<dbReference type="RefSeq" id="WP_274192368.1">
    <property type="nucleotide sequence ID" value="NZ_BAABHN010000028.1"/>
</dbReference>
<keyword evidence="2" id="KW-1185">Reference proteome</keyword>
<dbReference type="Proteomes" id="UP001595909">
    <property type="component" value="Unassembled WGS sequence"/>
</dbReference>
<name>A0ABV9RJI6_9PSEU</name>
<accession>A0ABV9RJI6</accession>